<dbReference type="InterPro" id="IPR004345">
    <property type="entry name" value="TB2_DP1_HVA22"/>
</dbReference>
<evidence type="ECO:0000256" key="2">
    <source>
        <dbReference type="ARBA" id="ARBA00008573"/>
    </source>
</evidence>
<feature type="region of interest" description="Disordered" evidence="7">
    <location>
        <begin position="194"/>
        <end position="236"/>
    </location>
</feature>
<dbReference type="AlphaFoldDB" id="A0A284RA11"/>
<evidence type="ECO:0000256" key="8">
    <source>
        <dbReference type="SAM" id="SignalP"/>
    </source>
</evidence>
<evidence type="ECO:0000313" key="10">
    <source>
        <dbReference type="Proteomes" id="UP000219338"/>
    </source>
</evidence>
<organism evidence="9 10">
    <name type="scientific">Armillaria ostoyae</name>
    <name type="common">Armillaria root rot fungus</name>
    <dbReference type="NCBI Taxonomy" id="47428"/>
    <lineage>
        <taxon>Eukaryota</taxon>
        <taxon>Fungi</taxon>
        <taxon>Dikarya</taxon>
        <taxon>Basidiomycota</taxon>
        <taxon>Agaricomycotina</taxon>
        <taxon>Agaricomycetes</taxon>
        <taxon>Agaricomycetidae</taxon>
        <taxon>Agaricales</taxon>
        <taxon>Marasmiineae</taxon>
        <taxon>Physalacriaceae</taxon>
        <taxon>Armillaria</taxon>
    </lineage>
</organism>
<evidence type="ECO:0000256" key="4">
    <source>
        <dbReference type="ARBA" id="ARBA00022989"/>
    </source>
</evidence>
<name>A0A284RA11_ARMOS</name>
<dbReference type="EMBL" id="FUEG01000006">
    <property type="protein sequence ID" value="SJL05579.1"/>
    <property type="molecule type" value="Genomic_DNA"/>
</dbReference>
<dbReference type="Pfam" id="PF03134">
    <property type="entry name" value="TB2_DP1_HVA22"/>
    <property type="match status" value="1"/>
</dbReference>
<comment type="similarity">
    <text evidence="2 6">Belongs to the DP1 family.</text>
</comment>
<protein>
    <recommendedName>
        <fullName evidence="6">Protein YOP1</fullName>
    </recommendedName>
</protein>
<feature type="chain" id="PRO_5013035346" description="Protein YOP1" evidence="8">
    <location>
        <begin position="22"/>
        <end position="236"/>
    </location>
</feature>
<comment type="caution">
    <text evidence="6">Lacks conserved residue(s) required for the propagation of feature annotation.</text>
</comment>
<accession>A0A284RA11</accession>
<comment type="subcellular location">
    <subcellularLocation>
        <location evidence="1 6">Membrane</location>
        <topology evidence="1 6">Multi-pass membrane protein</topology>
    </subcellularLocation>
</comment>
<dbReference type="PANTHER" id="PTHR12300:SF161">
    <property type="entry name" value="RECEPTOR EXPRESSION-ENHANCING PROTEIN"/>
    <property type="match status" value="1"/>
</dbReference>
<dbReference type="GO" id="GO:0016020">
    <property type="term" value="C:membrane"/>
    <property type="evidence" value="ECO:0007669"/>
    <property type="project" value="UniProtKB-SubCell"/>
</dbReference>
<dbReference type="OMA" id="TFWDLAT"/>
<evidence type="ECO:0000256" key="6">
    <source>
        <dbReference type="RuleBase" id="RU362006"/>
    </source>
</evidence>
<dbReference type="PANTHER" id="PTHR12300">
    <property type="entry name" value="HVA22-LIKE PROTEINS"/>
    <property type="match status" value="1"/>
</dbReference>
<keyword evidence="10" id="KW-1185">Reference proteome</keyword>
<gene>
    <name evidence="9" type="ORF">ARMOST_08936</name>
</gene>
<keyword evidence="3 6" id="KW-0812">Transmembrane</keyword>
<feature type="transmembrane region" description="Helical" evidence="6">
    <location>
        <begin position="45"/>
        <end position="65"/>
    </location>
</feature>
<reference evidence="10" key="1">
    <citation type="journal article" date="2017" name="Nat. Ecol. Evol.">
        <title>Genome expansion and lineage-specific genetic innovations in the forest pathogenic fungi Armillaria.</title>
        <authorList>
            <person name="Sipos G."/>
            <person name="Prasanna A.N."/>
            <person name="Walter M.C."/>
            <person name="O'Connor E."/>
            <person name="Balint B."/>
            <person name="Krizsan K."/>
            <person name="Kiss B."/>
            <person name="Hess J."/>
            <person name="Varga T."/>
            <person name="Slot J."/>
            <person name="Riley R."/>
            <person name="Boka B."/>
            <person name="Rigling D."/>
            <person name="Barry K."/>
            <person name="Lee J."/>
            <person name="Mihaltcheva S."/>
            <person name="LaButti K."/>
            <person name="Lipzen A."/>
            <person name="Waldron R."/>
            <person name="Moloney N.M."/>
            <person name="Sperisen C."/>
            <person name="Kredics L."/>
            <person name="Vagvoelgyi C."/>
            <person name="Patrignani A."/>
            <person name="Fitzpatrick D."/>
            <person name="Nagy I."/>
            <person name="Doyle S."/>
            <person name="Anderson J.B."/>
            <person name="Grigoriev I.V."/>
            <person name="Gueldener U."/>
            <person name="Muensterkoetter M."/>
            <person name="Nagy L.G."/>
        </authorList>
    </citation>
    <scope>NUCLEOTIDE SEQUENCE [LARGE SCALE GENOMIC DNA]</scope>
    <source>
        <strain evidence="10">C18/9</strain>
    </source>
</reference>
<evidence type="ECO:0000256" key="7">
    <source>
        <dbReference type="SAM" id="MobiDB-lite"/>
    </source>
</evidence>
<keyword evidence="4 6" id="KW-1133">Transmembrane helix</keyword>
<evidence type="ECO:0000256" key="3">
    <source>
        <dbReference type="ARBA" id="ARBA00022692"/>
    </source>
</evidence>
<dbReference type="OrthoDB" id="434647at2759"/>
<sequence length="236" mass="25599">MFSLIFSALCAWFAFFLPCFATFKLLSQHPVPEAELQRTAKYWTVIGAFVGFEYLVGWLISWLPFHWEIKTVFLLFLSLPQTQASDPLIYTHTSCSSLLQGSTFVYDTYLEPFFVKNHNSIDSGIISIQGSIITFIHTRLYAVWELLWSVINKTPPPGQPPAAAPPPAAGFSVESAMGLWRTYGPSLLSAIQTGNARAAPATPPVTPSASASSTSTDNLPGAGLEQRGPAPVSAAA</sequence>
<evidence type="ECO:0000256" key="1">
    <source>
        <dbReference type="ARBA" id="ARBA00004141"/>
    </source>
</evidence>
<proteinExistence type="inferred from homology"/>
<keyword evidence="8" id="KW-0732">Signal</keyword>
<keyword evidence="5 6" id="KW-0472">Membrane</keyword>
<evidence type="ECO:0000256" key="5">
    <source>
        <dbReference type="ARBA" id="ARBA00023136"/>
    </source>
</evidence>
<dbReference type="Proteomes" id="UP000219338">
    <property type="component" value="Unassembled WGS sequence"/>
</dbReference>
<feature type="compositionally biased region" description="Low complexity" evidence="7">
    <location>
        <begin position="207"/>
        <end position="216"/>
    </location>
</feature>
<evidence type="ECO:0000313" key="9">
    <source>
        <dbReference type="EMBL" id="SJL05579.1"/>
    </source>
</evidence>
<feature type="signal peptide" evidence="8">
    <location>
        <begin position="1"/>
        <end position="21"/>
    </location>
</feature>